<evidence type="ECO:0000256" key="9">
    <source>
        <dbReference type="ARBA" id="ARBA00022786"/>
    </source>
</evidence>
<protein>
    <recommendedName>
        <fullName evidence="4">RBR-type E3 ubiquitin transferase</fullName>
        <ecNumber evidence="4">2.3.2.31</ecNumber>
    </recommendedName>
</protein>
<accession>A0A6D2IZC6</accession>
<comment type="catalytic activity">
    <reaction evidence="1">
        <text>[E2 ubiquitin-conjugating enzyme]-S-ubiquitinyl-L-cysteine + [acceptor protein]-L-lysine = [E2 ubiquitin-conjugating enzyme]-L-cysteine + [acceptor protein]-N(6)-ubiquitinyl-L-lysine.</text>
        <dbReference type="EC" id="2.3.2.31"/>
    </reaction>
</comment>
<keyword evidence="13" id="KW-1185">Reference proteome</keyword>
<keyword evidence="6" id="KW-0479">Metal-binding</keyword>
<dbReference type="CDD" id="cd22584">
    <property type="entry name" value="Rcat_RBR_unk"/>
    <property type="match status" value="1"/>
</dbReference>
<evidence type="ECO:0000256" key="5">
    <source>
        <dbReference type="ARBA" id="ARBA00022679"/>
    </source>
</evidence>
<keyword evidence="9" id="KW-0833">Ubl conjugation pathway</keyword>
<dbReference type="SUPFAM" id="SSF57850">
    <property type="entry name" value="RING/U-box"/>
    <property type="match status" value="2"/>
</dbReference>
<dbReference type="InterPro" id="IPR002867">
    <property type="entry name" value="IBR_dom"/>
</dbReference>
<comment type="pathway">
    <text evidence="3">Protein modification; protein ubiquitination.</text>
</comment>
<dbReference type="OrthoDB" id="1110655at2759"/>
<dbReference type="GO" id="GO:0061630">
    <property type="term" value="F:ubiquitin protein ligase activity"/>
    <property type="evidence" value="ECO:0007669"/>
    <property type="project" value="UniProtKB-EC"/>
</dbReference>
<dbReference type="SMART" id="SM00647">
    <property type="entry name" value="IBR"/>
    <property type="match status" value="2"/>
</dbReference>
<proteinExistence type="predicted"/>
<comment type="cofactor">
    <cofactor evidence="2">
        <name>Zn(2+)</name>
        <dbReference type="ChEBI" id="CHEBI:29105"/>
    </cofactor>
</comment>
<dbReference type="GO" id="GO:0008270">
    <property type="term" value="F:zinc ion binding"/>
    <property type="evidence" value="ECO:0007669"/>
    <property type="project" value="UniProtKB-KW"/>
</dbReference>
<feature type="domain" description="RING-type" evidence="11">
    <location>
        <begin position="1"/>
        <end position="144"/>
    </location>
</feature>
<reference evidence="12" key="1">
    <citation type="submission" date="2020-01" db="EMBL/GenBank/DDBJ databases">
        <authorList>
            <person name="Mishra B."/>
        </authorList>
    </citation>
    <scope>NUCLEOTIDE SEQUENCE [LARGE SCALE GENOMIC DNA]</scope>
</reference>
<dbReference type="CDD" id="cd22582">
    <property type="entry name" value="BRcat_RBR_unk"/>
    <property type="match status" value="1"/>
</dbReference>
<dbReference type="Pfam" id="PF01485">
    <property type="entry name" value="IBR"/>
    <property type="match status" value="2"/>
</dbReference>
<comment type="caution">
    <text evidence="12">The sequence shown here is derived from an EMBL/GenBank/DDBJ whole genome shotgun (WGS) entry which is preliminary data.</text>
</comment>
<keyword evidence="10" id="KW-0862">Zinc</keyword>
<evidence type="ECO:0000256" key="1">
    <source>
        <dbReference type="ARBA" id="ARBA00001798"/>
    </source>
</evidence>
<dbReference type="PROSITE" id="PS51873">
    <property type="entry name" value="TRIAD"/>
    <property type="match status" value="1"/>
</dbReference>
<dbReference type="InterPro" id="IPR044066">
    <property type="entry name" value="TRIAD_supradom"/>
</dbReference>
<evidence type="ECO:0000256" key="7">
    <source>
        <dbReference type="ARBA" id="ARBA00022737"/>
    </source>
</evidence>
<evidence type="ECO:0000256" key="6">
    <source>
        <dbReference type="ARBA" id="ARBA00022723"/>
    </source>
</evidence>
<evidence type="ECO:0000256" key="10">
    <source>
        <dbReference type="ARBA" id="ARBA00022833"/>
    </source>
</evidence>
<dbReference type="UniPathway" id="UPA00143"/>
<dbReference type="EMBL" id="CACVBM020001129">
    <property type="protein sequence ID" value="CAA7032893.1"/>
    <property type="molecule type" value="Genomic_DNA"/>
</dbReference>
<dbReference type="PANTHER" id="PTHR11685">
    <property type="entry name" value="RBR FAMILY RING FINGER AND IBR DOMAIN-CONTAINING"/>
    <property type="match status" value="1"/>
</dbReference>
<keyword evidence="7" id="KW-0677">Repeat</keyword>
<dbReference type="InterPro" id="IPR031127">
    <property type="entry name" value="E3_UB_ligase_RBR"/>
</dbReference>
<evidence type="ECO:0000259" key="11">
    <source>
        <dbReference type="PROSITE" id="PS51873"/>
    </source>
</evidence>
<dbReference type="EC" id="2.3.2.31" evidence="4"/>
<dbReference type="AlphaFoldDB" id="A0A6D2IZC6"/>
<dbReference type="Gene3D" id="1.20.120.1750">
    <property type="match status" value="1"/>
</dbReference>
<evidence type="ECO:0000256" key="8">
    <source>
        <dbReference type="ARBA" id="ARBA00022771"/>
    </source>
</evidence>
<dbReference type="GO" id="GO:0016567">
    <property type="term" value="P:protein ubiquitination"/>
    <property type="evidence" value="ECO:0007669"/>
    <property type="project" value="UniProtKB-UniPathway"/>
</dbReference>
<gene>
    <name evidence="12" type="ORF">MERR_LOCUS20128</name>
</gene>
<evidence type="ECO:0000256" key="4">
    <source>
        <dbReference type="ARBA" id="ARBA00012251"/>
    </source>
</evidence>
<organism evidence="12 13">
    <name type="scientific">Microthlaspi erraticum</name>
    <dbReference type="NCBI Taxonomy" id="1685480"/>
    <lineage>
        <taxon>Eukaryota</taxon>
        <taxon>Viridiplantae</taxon>
        <taxon>Streptophyta</taxon>
        <taxon>Embryophyta</taxon>
        <taxon>Tracheophyta</taxon>
        <taxon>Spermatophyta</taxon>
        <taxon>Magnoliopsida</taxon>
        <taxon>eudicotyledons</taxon>
        <taxon>Gunneridae</taxon>
        <taxon>Pentapetalae</taxon>
        <taxon>rosids</taxon>
        <taxon>malvids</taxon>
        <taxon>Brassicales</taxon>
        <taxon>Brassicaceae</taxon>
        <taxon>Coluteocarpeae</taxon>
        <taxon>Microthlaspi</taxon>
    </lineage>
</organism>
<evidence type="ECO:0000256" key="2">
    <source>
        <dbReference type="ARBA" id="ARBA00001947"/>
    </source>
</evidence>
<evidence type="ECO:0000256" key="3">
    <source>
        <dbReference type="ARBA" id="ARBA00004906"/>
    </source>
</evidence>
<evidence type="ECO:0000313" key="12">
    <source>
        <dbReference type="EMBL" id="CAA7032893.1"/>
    </source>
</evidence>
<name>A0A6D2IZC6_9BRAS</name>
<sequence>MWNKKVREDSIPAAERVYCPYPNCSMLMSKTELSSSAGSDQSSVRECVKCNGLFCMDCKVPSHTDLSCADYKKLHPDTLVDDMKLKSLAEDKKWRLCVKCRNMIELSHGCNHMTCRCGYEFCYKCGTEWNKNKQSCPSGCQLTGLGDYDIEDDDDSEHTCETDMCQCYYDENGRRFRNYEEYIDRQIVQVFLLSYYKSFDSYNSIGFLYLIYVGSCSDYPMPPLPPLPPGEVQEYEQFDIVEGNGDDYDDDYYNYGGLTESDDEGGFSEAFFIDYYSL</sequence>
<dbReference type="FunFam" id="1.20.120.1750:FF:000019">
    <property type="entry name" value="RBR-type E3 ubiquitin transferase"/>
    <property type="match status" value="1"/>
</dbReference>
<dbReference type="Proteomes" id="UP000467841">
    <property type="component" value="Unassembled WGS sequence"/>
</dbReference>
<evidence type="ECO:0000313" key="13">
    <source>
        <dbReference type="Proteomes" id="UP000467841"/>
    </source>
</evidence>
<keyword evidence="5" id="KW-0808">Transferase</keyword>
<keyword evidence="8" id="KW-0863">Zinc-finger</keyword>